<feature type="binding site" evidence="1">
    <location>
        <position position="321"/>
    </location>
    <ligand>
        <name>Zn(2+)</name>
        <dbReference type="ChEBI" id="CHEBI:29105"/>
    </ligand>
</feature>
<feature type="binding site" evidence="1">
    <location>
        <position position="185"/>
    </location>
    <ligand>
        <name>Zn(2+)</name>
        <dbReference type="ChEBI" id="CHEBI:29105"/>
    </ligand>
</feature>
<dbReference type="Gene3D" id="3.50.30.90">
    <property type="match status" value="1"/>
</dbReference>
<evidence type="ECO:0000256" key="1">
    <source>
        <dbReference type="PIRSR" id="PIRSR015244-50"/>
    </source>
</evidence>
<feature type="domain" description="DUF4910" evidence="4">
    <location>
        <begin position="15"/>
        <end position="352"/>
    </location>
</feature>
<dbReference type="Pfam" id="PF09940">
    <property type="entry name" value="DUF2172"/>
    <property type="match status" value="1"/>
</dbReference>
<dbReference type="Pfam" id="PF16221">
    <property type="entry name" value="HTH_47"/>
    <property type="match status" value="1"/>
</dbReference>
<feature type="domain" description="UCP01524 winged helix-turn-helix" evidence="3">
    <location>
        <begin position="354"/>
        <end position="429"/>
    </location>
</feature>
<dbReference type="AlphaFoldDB" id="A0A2A2TFG4"/>
<dbReference type="Gene3D" id="1.10.10.10">
    <property type="entry name" value="Winged helix-like DNA-binding domain superfamily/Winged helix DNA-binding domain"/>
    <property type="match status" value="1"/>
</dbReference>
<comment type="caution">
    <text evidence="5">The sequence shown here is derived from an EMBL/GenBank/DDBJ whole genome shotgun (WGS) entry which is preliminary data.</text>
</comment>
<evidence type="ECO:0000259" key="3">
    <source>
        <dbReference type="Pfam" id="PF16221"/>
    </source>
</evidence>
<keyword evidence="1" id="KW-0862">Zinc</keyword>
<dbReference type="InterPro" id="IPR032622">
    <property type="entry name" value="UCP01524_HTH"/>
</dbReference>
<keyword evidence="6" id="KW-1185">Reference proteome</keyword>
<name>A0A2A2TFG4_9CYAN</name>
<dbReference type="InterPro" id="IPR036388">
    <property type="entry name" value="WH-like_DNA-bd_sf"/>
</dbReference>
<dbReference type="InterPro" id="IPR012353">
    <property type="entry name" value="UCP015244"/>
</dbReference>
<dbReference type="CDD" id="cd05644">
    <property type="entry name" value="M28_like"/>
    <property type="match status" value="1"/>
</dbReference>
<sequence length="431" mass="49160">MGIEIDVNSVSQEIYQLISALYPICRSITGDGVRKTLNFVQQHISLALHEVKTGTPVFDWTVPKEWNIRDAYIKNSRGEKIIDFQKLNLHVLNYSLPVNQKIQLEELKKHLISIPDKPDWVPYRTSYYKETWGFCLSHNQLLQIQDDEYEVYIDSTLEDGSLTYGEYFIPGETDEEVLISCHTCHPSLANDNLAGIALTTFLAQYLSQLKLKYSYRFIFIPGTIGSITWLARNEANVDKIKHGLVVTCIGDPGKSHYKKSRRGNAEIDKAAIHVLQRSGQDFVIQEFSPYGYDERQYCSPGFNLPVGCFMRSPHGTYPQYHTSADNLELVKPEYLADSLTKFLAVLNIIENNKKYLNQNPKCEPMLGKRGLYSAIGGQTDTKKRELAMLWVLNMSDGESSLLDIAEKSDLEFDLIKETADTLQQFNLLKEC</sequence>
<organism evidence="5 6">
    <name type="scientific">Brunnivagina elsteri CCALA 953</name>
    <dbReference type="NCBI Taxonomy" id="987040"/>
    <lineage>
        <taxon>Bacteria</taxon>
        <taxon>Bacillati</taxon>
        <taxon>Cyanobacteriota</taxon>
        <taxon>Cyanophyceae</taxon>
        <taxon>Nostocales</taxon>
        <taxon>Calotrichaceae</taxon>
        <taxon>Brunnivagina</taxon>
    </lineage>
</organism>
<feature type="domain" description="DUF2172" evidence="2">
    <location>
        <begin position="65"/>
        <end position="156"/>
    </location>
</feature>
<accession>A0A2A2TFG4</accession>
<evidence type="ECO:0000313" key="5">
    <source>
        <dbReference type="EMBL" id="PAX52431.1"/>
    </source>
</evidence>
<gene>
    <name evidence="5" type="ORF">CK510_19385</name>
</gene>
<dbReference type="InterPro" id="IPR032610">
    <property type="entry name" value="DUF2172"/>
</dbReference>
<dbReference type="OrthoDB" id="9765654at2"/>
<feature type="binding site" evidence="1">
    <location>
        <position position="191"/>
    </location>
    <ligand>
        <name>Zn(2+)</name>
        <dbReference type="ChEBI" id="CHEBI:29105"/>
    </ligand>
</feature>
<dbReference type="GO" id="GO:0046872">
    <property type="term" value="F:metal ion binding"/>
    <property type="evidence" value="ECO:0007669"/>
    <property type="project" value="UniProtKB-KW"/>
</dbReference>
<dbReference type="Proteomes" id="UP000218238">
    <property type="component" value="Unassembled WGS sequence"/>
</dbReference>
<dbReference type="EMBL" id="NTFS01000240">
    <property type="protein sequence ID" value="PAX52431.1"/>
    <property type="molecule type" value="Genomic_DNA"/>
</dbReference>
<evidence type="ECO:0000259" key="4">
    <source>
        <dbReference type="Pfam" id="PF16254"/>
    </source>
</evidence>
<protein>
    <submittedName>
        <fullName evidence="5">Peptidase M28</fullName>
    </submittedName>
</protein>
<proteinExistence type="predicted"/>
<dbReference type="InterPro" id="IPR032589">
    <property type="entry name" value="DUF4910"/>
</dbReference>
<keyword evidence="1" id="KW-0479">Metal-binding</keyword>
<comment type="cofactor">
    <cofactor evidence="1">
        <name>Zn(2+)</name>
        <dbReference type="ChEBI" id="CHEBI:29105"/>
    </cofactor>
    <text evidence="1">Binds 1 zinc ion per subunit.</text>
</comment>
<dbReference type="Pfam" id="PF16254">
    <property type="entry name" value="DUF4910"/>
    <property type="match status" value="1"/>
</dbReference>
<dbReference type="SUPFAM" id="SSF53187">
    <property type="entry name" value="Zn-dependent exopeptidases"/>
    <property type="match status" value="1"/>
</dbReference>
<evidence type="ECO:0000259" key="2">
    <source>
        <dbReference type="Pfam" id="PF09940"/>
    </source>
</evidence>
<dbReference type="Gene3D" id="3.40.630.10">
    <property type="entry name" value="Zn peptidases"/>
    <property type="match status" value="1"/>
</dbReference>
<reference evidence="5 6" key="1">
    <citation type="submission" date="2017-08" db="EMBL/GenBank/DDBJ databases">
        <title>Draft genome sequence of filamentous cyanobacterium Calothrix elsteri CCALA 953.</title>
        <authorList>
            <person name="Gagunashvili A.N."/>
            <person name="Elster J."/>
            <person name="Andresson O.S."/>
        </authorList>
    </citation>
    <scope>NUCLEOTIDE SEQUENCE [LARGE SCALE GENOMIC DNA]</scope>
    <source>
        <strain evidence="5 6">CCALA 953</strain>
    </source>
</reference>
<dbReference type="PIRSF" id="PIRSF015244">
    <property type="entry name" value="UCP015244"/>
    <property type="match status" value="1"/>
</dbReference>
<evidence type="ECO:0000313" key="6">
    <source>
        <dbReference type="Proteomes" id="UP000218238"/>
    </source>
</evidence>